<dbReference type="InterPro" id="IPR000847">
    <property type="entry name" value="LysR_HTH_N"/>
</dbReference>
<organism evidence="6 7">
    <name type="scientific">Clostridium fermenticellae</name>
    <dbReference type="NCBI Taxonomy" id="2068654"/>
    <lineage>
        <taxon>Bacteria</taxon>
        <taxon>Bacillati</taxon>
        <taxon>Bacillota</taxon>
        <taxon>Clostridia</taxon>
        <taxon>Eubacteriales</taxon>
        <taxon>Clostridiaceae</taxon>
        <taxon>Clostridium</taxon>
    </lineage>
</organism>
<dbReference type="Pfam" id="PF03466">
    <property type="entry name" value="LysR_substrate"/>
    <property type="match status" value="1"/>
</dbReference>
<evidence type="ECO:0000259" key="5">
    <source>
        <dbReference type="PROSITE" id="PS50931"/>
    </source>
</evidence>
<feature type="domain" description="HTH lysR-type" evidence="5">
    <location>
        <begin position="1"/>
        <end position="58"/>
    </location>
</feature>
<evidence type="ECO:0000313" key="7">
    <source>
        <dbReference type="Proteomes" id="UP000266301"/>
    </source>
</evidence>
<keyword evidence="7" id="KW-1185">Reference proteome</keyword>
<evidence type="ECO:0000256" key="3">
    <source>
        <dbReference type="ARBA" id="ARBA00023125"/>
    </source>
</evidence>
<dbReference type="CDD" id="cd05466">
    <property type="entry name" value="PBP2_LTTR_substrate"/>
    <property type="match status" value="1"/>
</dbReference>
<dbReference type="PANTHER" id="PTHR30419">
    <property type="entry name" value="HTH-TYPE TRANSCRIPTIONAL REGULATOR YBHD"/>
    <property type="match status" value="1"/>
</dbReference>
<reference evidence="6 7" key="1">
    <citation type="journal article" date="2019" name="Int. J. Syst. Evol. Microbiol.">
        <title>Clostridium fermenticellae sp. nov., isolated from the mud in a fermentation cellar for the production of the Chinese liquor, baijiu.</title>
        <authorList>
            <person name="Xu P.X."/>
            <person name="Chai L.J."/>
            <person name="Qiu T."/>
            <person name="Zhang X.J."/>
            <person name="Lu Z.M."/>
            <person name="Xiao C."/>
            <person name="Wang S.T."/>
            <person name="Shen C.H."/>
            <person name="Shi J.S."/>
            <person name="Xu Z.H."/>
        </authorList>
    </citation>
    <scope>NUCLEOTIDE SEQUENCE [LARGE SCALE GENOMIC DNA]</scope>
    <source>
        <strain evidence="6 7">JN500901</strain>
    </source>
</reference>
<dbReference type="GO" id="GO:0003700">
    <property type="term" value="F:DNA-binding transcription factor activity"/>
    <property type="evidence" value="ECO:0007669"/>
    <property type="project" value="InterPro"/>
</dbReference>
<dbReference type="SUPFAM" id="SSF53850">
    <property type="entry name" value="Periplasmic binding protein-like II"/>
    <property type="match status" value="1"/>
</dbReference>
<evidence type="ECO:0000256" key="4">
    <source>
        <dbReference type="ARBA" id="ARBA00023163"/>
    </source>
</evidence>
<keyword evidence="4" id="KW-0804">Transcription</keyword>
<dbReference type="GO" id="GO:0003677">
    <property type="term" value="F:DNA binding"/>
    <property type="evidence" value="ECO:0007669"/>
    <property type="project" value="UniProtKB-KW"/>
</dbReference>
<dbReference type="InterPro" id="IPR005119">
    <property type="entry name" value="LysR_subst-bd"/>
</dbReference>
<dbReference type="KEGG" id="cfer:D4Z93_09440"/>
<dbReference type="Gene3D" id="1.10.10.10">
    <property type="entry name" value="Winged helix-like DNA-binding domain superfamily/Winged helix DNA-binding domain"/>
    <property type="match status" value="1"/>
</dbReference>
<dbReference type="PRINTS" id="PR00039">
    <property type="entry name" value="HTHLYSR"/>
</dbReference>
<dbReference type="EMBL" id="CP032416">
    <property type="protein sequence ID" value="AYD40741.1"/>
    <property type="molecule type" value="Genomic_DNA"/>
</dbReference>
<dbReference type="RefSeq" id="WP_119972982.1">
    <property type="nucleotide sequence ID" value="NZ_CP032416.1"/>
</dbReference>
<evidence type="ECO:0000256" key="2">
    <source>
        <dbReference type="ARBA" id="ARBA00023015"/>
    </source>
</evidence>
<dbReference type="InterPro" id="IPR036388">
    <property type="entry name" value="WH-like_DNA-bd_sf"/>
</dbReference>
<dbReference type="SUPFAM" id="SSF46785">
    <property type="entry name" value="Winged helix' DNA-binding domain"/>
    <property type="match status" value="1"/>
</dbReference>
<protein>
    <submittedName>
        <fullName evidence="6">LysR family transcriptional regulator</fullName>
    </submittedName>
</protein>
<proteinExistence type="inferred from homology"/>
<comment type="similarity">
    <text evidence="1">Belongs to the LysR transcriptional regulatory family.</text>
</comment>
<sequence length="301" mass="34484">MDIRQLKYFLAVIKEGQITAAAKTLHISQPPLSHQIKLLEDELNVQLFERGSRNIKLTHAGNILRIRAEQIINLIESTSKELKDLGDGLHGTLNIGTVASLGATILPQHIHTFNQKYPNINFRIFEGDSFKVMKLLNDNIVEIGILRTPFNSSIYEYMLQPGNISSDPMIAVGNSKWSWEDIKDLNSISLLNIKDTPLIIHQRYEKRILDSCRRFGFKPNIFCTSDDIRSMLTWACNGLGVAIVPKSTICLVKTRDLKFKEINDPLLETKVALIWLKSHYLSTIAHHFIDNFKSYNEWYNY</sequence>
<dbReference type="GO" id="GO:0005829">
    <property type="term" value="C:cytosol"/>
    <property type="evidence" value="ECO:0007669"/>
    <property type="project" value="TreeGrafter"/>
</dbReference>
<evidence type="ECO:0000256" key="1">
    <source>
        <dbReference type="ARBA" id="ARBA00009437"/>
    </source>
</evidence>
<gene>
    <name evidence="6" type="ORF">D4Z93_09440</name>
</gene>
<dbReference type="Pfam" id="PF00126">
    <property type="entry name" value="HTH_1"/>
    <property type="match status" value="1"/>
</dbReference>
<dbReference type="FunFam" id="1.10.10.10:FF:000001">
    <property type="entry name" value="LysR family transcriptional regulator"/>
    <property type="match status" value="1"/>
</dbReference>
<dbReference type="OrthoDB" id="9803714at2"/>
<dbReference type="InterPro" id="IPR050950">
    <property type="entry name" value="HTH-type_LysR_regulators"/>
</dbReference>
<dbReference type="Proteomes" id="UP000266301">
    <property type="component" value="Chromosome"/>
</dbReference>
<keyword evidence="2" id="KW-0805">Transcription regulation</keyword>
<accession>A0A386H4R1</accession>
<dbReference type="Gene3D" id="3.40.190.290">
    <property type="match status" value="1"/>
</dbReference>
<name>A0A386H4R1_9CLOT</name>
<dbReference type="PROSITE" id="PS50931">
    <property type="entry name" value="HTH_LYSR"/>
    <property type="match status" value="1"/>
</dbReference>
<dbReference type="InterPro" id="IPR036390">
    <property type="entry name" value="WH_DNA-bd_sf"/>
</dbReference>
<dbReference type="PANTHER" id="PTHR30419:SF28">
    <property type="entry name" value="HTH-TYPE TRANSCRIPTIONAL REGULATOR BSDA"/>
    <property type="match status" value="1"/>
</dbReference>
<dbReference type="AlphaFoldDB" id="A0A386H4R1"/>
<evidence type="ECO:0000313" key="6">
    <source>
        <dbReference type="EMBL" id="AYD40741.1"/>
    </source>
</evidence>
<keyword evidence="3" id="KW-0238">DNA-binding</keyword>